<keyword evidence="4" id="KW-1185">Reference proteome</keyword>
<dbReference type="InterPro" id="IPR048954">
    <property type="entry name" value="PorZ_N"/>
</dbReference>
<evidence type="ECO:0000313" key="4">
    <source>
        <dbReference type="Proteomes" id="UP000036458"/>
    </source>
</evidence>
<evidence type="ECO:0000256" key="1">
    <source>
        <dbReference type="SAM" id="SignalP"/>
    </source>
</evidence>
<dbReference type="Pfam" id="PF07494">
    <property type="entry name" value="Reg_prop"/>
    <property type="match status" value="1"/>
</dbReference>
<proteinExistence type="predicted"/>
<keyword evidence="1" id="KW-0732">Signal</keyword>
<dbReference type="PATRIC" id="fig|1379910.4.peg.115"/>
<dbReference type="OrthoDB" id="9807410at2"/>
<name>A0A0H4VKQ3_9BACT</name>
<dbReference type="AlphaFoldDB" id="A0A0H4VKQ3"/>
<gene>
    <name evidence="3" type="ORF">TH63_00555</name>
</gene>
<reference evidence="3 4" key="1">
    <citation type="submission" date="2015-01" db="EMBL/GenBank/DDBJ databases">
        <title>Rufibacter sp./DG31D/ whole genome sequencing.</title>
        <authorList>
            <person name="Kim M.K."/>
            <person name="Srinivasan S."/>
            <person name="Lee J.-J."/>
        </authorList>
    </citation>
    <scope>NUCLEOTIDE SEQUENCE [LARGE SCALE GENOMIC DNA]</scope>
    <source>
        <strain evidence="3 4">DG31D</strain>
    </source>
</reference>
<dbReference type="InterPro" id="IPR015943">
    <property type="entry name" value="WD40/YVTN_repeat-like_dom_sf"/>
</dbReference>
<dbReference type="Gene3D" id="2.130.10.10">
    <property type="entry name" value="YVTN repeat-like/Quinoprotein amine dehydrogenase"/>
    <property type="match status" value="3"/>
</dbReference>
<dbReference type="SUPFAM" id="SSF63829">
    <property type="entry name" value="Calcium-dependent phosphotriesterase"/>
    <property type="match status" value="1"/>
</dbReference>
<dbReference type="EMBL" id="CP010777">
    <property type="protein sequence ID" value="AKQ44467.1"/>
    <property type="molecule type" value="Genomic_DNA"/>
</dbReference>
<sequence>MVPLGIYKWVIRLFSLLLSCAVYAQTGGLPLGGWQIHVPNHRAKALAETPSSVYVATEDGFFRYIKEENTLQTLSRTDGFSDVNLRTLRYDTVTATLVVAYENTNLDLLRDGKVINVSDLFRKPLSGVKTIHHLYTHNKKAYVATSFGLVVVDLLKIEIKDTYSNLGPQGEQVQVFASTVLNDSLYIASSAGVMAASLSNPNLLDFRSWRRFGMAQGLPANAGNEAVKTITAFQGSVYAGVNGAGVYRFTGSAWTKAPFSTSDNQFQSIETDGKRLVTASQKEVLEINANVQASLKTDPLLQNLRMALPARGGGIWAASYEKGLVRVTAAGSQAFVPNGPASADAFAVYAEPQGFTVLGGGYTQSYLQRESDAGFYQYQNGQWTSYNRFSRGPFPGNARDFVMAIRNPVTGKFYLASYGAGLLEWNGPEQITLFNNANSPLLSAIGPADRDFVRITGLAYDLEGNLWVVNRNQMPNAPGIFQLRPDNTWKAHPLPGFSLGSSLDKILVDDQGYKWVTVSTNAPSAGLVVYDDVTGKYAYLGGAGQGGLPGNQVFDLALDQQGEIWAGTNSGVAVFTSSSDIFTASYAGAYLPVYERRPLLQGQVVRSIAVDAGNRKWMGTDTGLWLFNETGEELIYHFNTKNSPLPSDKIRDISINHATGEVLIGTEGGIAVFRGTATRTETVNKNCLQVFPNPVRAGFTGLISISGVPNNGWVKITDTAGFLVSEGKAAGGTYAWNGQDYNGRKARPGVYLVMASSADGSQTCMTKIAIQ</sequence>
<feature type="chain" id="PRO_5005210897" description="PorZ N-terminal beta-propeller domain-containing protein" evidence="1">
    <location>
        <begin position="25"/>
        <end position="771"/>
    </location>
</feature>
<dbReference type="RefSeq" id="WP_048919206.1">
    <property type="nucleotide sequence ID" value="NZ_CP010777.1"/>
</dbReference>
<accession>A0A0H4VKQ3</accession>
<feature type="signal peptide" evidence="1">
    <location>
        <begin position="1"/>
        <end position="24"/>
    </location>
</feature>
<protein>
    <recommendedName>
        <fullName evidence="2">PorZ N-terminal beta-propeller domain-containing protein</fullName>
    </recommendedName>
</protein>
<dbReference type="Proteomes" id="UP000036458">
    <property type="component" value="Chromosome"/>
</dbReference>
<evidence type="ECO:0000313" key="3">
    <source>
        <dbReference type="EMBL" id="AKQ44467.1"/>
    </source>
</evidence>
<dbReference type="KEGG" id="ruf:TH63_00555"/>
<dbReference type="InterPro" id="IPR011110">
    <property type="entry name" value="Reg_prop"/>
</dbReference>
<organism evidence="3 4">
    <name type="scientific">Rufibacter radiotolerans</name>
    <dbReference type="NCBI Taxonomy" id="1379910"/>
    <lineage>
        <taxon>Bacteria</taxon>
        <taxon>Pseudomonadati</taxon>
        <taxon>Bacteroidota</taxon>
        <taxon>Cytophagia</taxon>
        <taxon>Cytophagales</taxon>
        <taxon>Hymenobacteraceae</taxon>
        <taxon>Rufibacter</taxon>
    </lineage>
</organism>
<dbReference type="Pfam" id="PF21544">
    <property type="entry name" value="PorZ_N_b_propeller"/>
    <property type="match status" value="1"/>
</dbReference>
<dbReference type="STRING" id="1379910.TH63_00555"/>
<evidence type="ECO:0000259" key="2">
    <source>
        <dbReference type="Pfam" id="PF21544"/>
    </source>
</evidence>
<feature type="domain" description="PorZ N-terminal beta-propeller" evidence="2">
    <location>
        <begin position="53"/>
        <end position="210"/>
    </location>
</feature>